<proteinExistence type="predicted"/>
<dbReference type="EMBL" id="ML179043">
    <property type="protein sequence ID" value="THV06340.1"/>
    <property type="molecule type" value="Genomic_DNA"/>
</dbReference>
<dbReference type="Proteomes" id="UP000297245">
    <property type="component" value="Unassembled WGS sequence"/>
</dbReference>
<dbReference type="Pfam" id="PF00107">
    <property type="entry name" value="ADH_zinc_N"/>
    <property type="match status" value="1"/>
</dbReference>
<evidence type="ECO:0000313" key="2">
    <source>
        <dbReference type="EMBL" id="THV06340.1"/>
    </source>
</evidence>
<dbReference type="SMART" id="SM00829">
    <property type="entry name" value="PKS_ER"/>
    <property type="match status" value="1"/>
</dbReference>
<organism evidence="2 3">
    <name type="scientific">Dendrothele bispora (strain CBS 962.96)</name>
    <dbReference type="NCBI Taxonomy" id="1314807"/>
    <lineage>
        <taxon>Eukaryota</taxon>
        <taxon>Fungi</taxon>
        <taxon>Dikarya</taxon>
        <taxon>Basidiomycota</taxon>
        <taxon>Agaricomycotina</taxon>
        <taxon>Agaricomycetes</taxon>
        <taxon>Agaricomycetidae</taxon>
        <taxon>Agaricales</taxon>
        <taxon>Agaricales incertae sedis</taxon>
        <taxon>Dendrothele</taxon>
    </lineage>
</organism>
<evidence type="ECO:0000313" key="3">
    <source>
        <dbReference type="Proteomes" id="UP000297245"/>
    </source>
</evidence>
<reference evidence="2 3" key="1">
    <citation type="journal article" date="2019" name="Nat. Ecol. Evol.">
        <title>Megaphylogeny resolves global patterns of mushroom evolution.</title>
        <authorList>
            <person name="Varga T."/>
            <person name="Krizsan K."/>
            <person name="Foldi C."/>
            <person name="Dima B."/>
            <person name="Sanchez-Garcia M."/>
            <person name="Sanchez-Ramirez S."/>
            <person name="Szollosi G.J."/>
            <person name="Szarkandi J.G."/>
            <person name="Papp V."/>
            <person name="Albert L."/>
            <person name="Andreopoulos W."/>
            <person name="Angelini C."/>
            <person name="Antonin V."/>
            <person name="Barry K.W."/>
            <person name="Bougher N.L."/>
            <person name="Buchanan P."/>
            <person name="Buyck B."/>
            <person name="Bense V."/>
            <person name="Catcheside P."/>
            <person name="Chovatia M."/>
            <person name="Cooper J."/>
            <person name="Damon W."/>
            <person name="Desjardin D."/>
            <person name="Finy P."/>
            <person name="Geml J."/>
            <person name="Haridas S."/>
            <person name="Hughes K."/>
            <person name="Justo A."/>
            <person name="Karasinski D."/>
            <person name="Kautmanova I."/>
            <person name="Kiss B."/>
            <person name="Kocsube S."/>
            <person name="Kotiranta H."/>
            <person name="LaButti K.M."/>
            <person name="Lechner B.E."/>
            <person name="Liimatainen K."/>
            <person name="Lipzen A."/>
            <person name="Lukacs Z."/>
            <person name="Mihaltcheva S."/>
            <person name="Morgado L.N."/>
            <person name="Niskanen T."/>
            <person name="Noordeloos M.E."/>
            <person name="Ohm R.A."/>
            <person name="Ortiz-Santana B."/>
            <person name="Ovrebo C."/>
            <person name="Racz N."/>
            <person name="Riley R."/>
            <person name="Savchenko A."/>
            <person name="Shiryaev A."/>
            <person name="Soop K."/>
            <person name="Spirin V."/>
            <person name="Szebenyi C."/>
            <person name="Tomsovsky M."/>
            <person name="Tulloss R.E."/>
            <person name="Uehling J."/>
            <person name="Grigoriev I.V."/>
            <person name="Vagvolgyi C."/>
            <person name="Papp T."/>
            <person name="Martin F.M."/>
            <person name="Miettinen O."/>
            <person name="Hibbett D.S."/>
            <person name="Nagy L.G."/>
        </authorList>
    </citation>
    <scope>NUCLEOTIDE SEQUENCE [LARGE SCALE GENOMIC DNA]</scope>
    <source>
        <strain evidence="2 3">CBS 962.96</strain>
    </source>
</reference>
<dbReference type="PANTHER" id="PTHR45348">
    <property type="entry name" value="HYPOTHETICAL OXIDOREDUCTASE (EUROFUNG)"/>
    <property type="match status" value="1"/>
</dbReference>
<dbReference type="SUPFAM" id="SSF50129">
    <property type="entry name" value="GroES-like"/>
    <property type="match status" value="1"/>
</dbReference>
<name>A0A4S8MT28_DENBC</name>
<dbReference type="InterPro" id="IPR036291">
    <property type="entry name" value="NAD(P)-bd_dom_sf"/>
</dbReference>
<dbReference type="Gene3D" id="3.90.180.10">
    <property type="entry name" value="Medium-chain alcohol dehydrogenases, catalytic domain"/>
    <property type="match status" value="1"/>
</dbReference>
<evidence type="ECO:0000259" key="1">
    <source>
        <dbReference type="SMART" id="SM00829"/>
    </source>
</evidence>
<dbReference type="InterPro" id="IPR047122">
    <property type="entry name" value="Trans-enoyl_RdTase-like"/>
</dbReference>
<dbReference type="InterPro" id="IPR013154">
    <property type="entry name" value="ADH-like_N"/>
</dbReference>
<gene>
    <name evidence="2" type="ORF">K435DRAFT_711535</name>
</gene>
<dbReference type="CDD" id="cd08249">
    <property type="entry name" value="enoyl_reductase_like"/>
    <property type="match status" value="1"/>
</dbReference>
<feature type="domain" description="Enoyl reductase (ER)" evidence="1">
    <location>
        <begin position="10"/>
        <end position="343"/>
    </location>
</feature>
<dbReference type="Pfam" id="PF08240">
    <property type="entry name" value="ADH_N"/>
    <property type="match status" value="1"/>
</dbReference>
<dbReference type="OrthoDB" id="10257049at2759"/>
<dbReference type="PANTHER" id="PTHR45348:SF2">
    <property type="entry name" value="ZINC-TYPE ALCOHOL DEHYDROGENASE-LIKE PROTEIN C2E1P3.01"/>
    <property type="match status" value="1"/>
</dbReference>
<dbReference type="SUPFAM" id="SSF51735">
    <property type="entry name" value="NAD(P)-binding Rossmann-fold domains"/>
    <property type="match status" value="1"/>
</dbReference>
<sequence>MLAACTTHDGTVELRQVDVPKVGPRDVLIKVIAAAQNPTDWKLNSQKTTIRNLMGDSFNLTDPKIIGCDYAGVVAKLGESVTTNIKIGDRIAGWVFGSIEMNGAFAEYLVAPSHMFLELPLSWSFEDGSQLAVACYTACQCLYQSLGLPSPENPTTTPIDILIWGGSSSVGHFAIQLAKLGGMRVITTASPKHFDRLRTLGVDEIFDHRDPEVAQKIHAFTNGKLQYAVDCISEGSTPQLVSDSLGLEGGTISSILVYKMAVRPEVKVIHSLAYQLFGKSFGSYPTSTEMVEFGTKSSKLISKLLAEGKLTPAPIKIYPSGLASVPEGLEYMKSGKVSGEKIVYRIADTPGLSA</sequence>
<dbReference type="AlphaFoldDB" id="A0A4S8MT28"/>
<protein>
    <submittedName>
        <fullName evidence="2">Dehydrogenase</fullName>
    </submittedName>
</protein>
<accession>A0A4S8MT28</accession>
<dbReference type="InterPro" id="IPR013149">
    <property type="entry name" value="ADH-like_C"/>
</dbReference>
<dbReference type="InterPro" id="IPR011032">
    <property type="entry name" value="GroES-like_sf"/>
</dbReference>
<dbReference type="Gene3D" id="3.40.50.720">
    <property type="entry name" value="NAD(P)-binding Rossmann-like Domain"/>
    <property type="match status" value="1"/>
</dbReference>
<keyword evidence="3" id="KW-1185">Reference proteome</keyword>
<dbReference type="GO" id="GO:0016651">
    <property type="term" value="F:oxidoreductase activity, acting on NAD(P)H"/>
    <property type="evidence" value="ECO:0007669"/>
    <property type="project" value="InterPro"/>
</dbReference>
<dbReference type="InterPro" id="IPR020843">
    <property type="entry name" value="ER"/>
</dbReference>